<dbReference type="EMBL" id="CDMC01000036">
    <property type="protein sequence ID" value="CEL11954.1"/>
    <property type="molecule type" value="Genomic_DNA"/>
</dbReference>
<dbReference type="OrthoDB" id="4517348at2759"/>
<proteinExistence type="predicted"/>
<reference evidence="3" key="1">
    <citation type="journal article" date="2016" name="Genome Announc.">
        <title>Draft genome sequences of fungus Aspergillus calidoustus.</title>
        <authorList>
            <person name="Horn F."/>
            <person name="Linde J."/>
            <person name="Mattern D.J."/>
            <person name="Walther G."/>
            <person name="Guthke R."/>
            <person name="Scherlach K."/>
            <person name="Martin K."/>
            <person name="Brakhage A.A."/>
            <person name="Petzke L."/>
            <person name="Valiante V."/>
        </authorList>
    </citation>
    <scope>NUCLEOTIDE SEQUENCE [LARGE SCALE GENOMIC DNA]</scope>
    <source>
        <strain evidence="3">SF006504</strain>
    </source>
</reference>
<feature type="region of interest" description="Disordered" evidence="1">
    <location>
        <begin position="226"/>
        <end position="250"/>
    </location>
</feature>
<keyword evidence="3" id="KW-1185">Reference proteome</keyword>
<gene>
    <name evidence="2" type="ORF">ASPCAL15048</name>
</gene>
<evidence type="ECO:0000256" key="1">
    <source>
        <dbReference type="SAM" id="MobiDB-lite"/>
    </source>
</evidence>
<accession>A0A0U5GHK3</accession>
<evidence type="ECO:0000313" key="3">
    <source>
        <dbReference type="Proteomes" id="UP000054771"/>
    </source>
</evidence>
<dbReference type="Proteomes" id="UP000054771">
    <property type="component" value="Unassembled WGS sequence"/>
</dbReference>
<evidence type="ECO:0000313" key="2">
    <source>
        <dbReference type="EMBL" id="CEL11954.1"/>
    </source>
</evidence>
<protein>
    <submittedName>
        <fullName evidence="2">Uncharacterized protein</fullName>
    </submittedName>
</protein>
<dbReference type="AlphaFoldDB" id="A0A0U5GHK3"/>
<organism evidence="2 3">
    <name type="scientific">Aspergillus calidoustus</name>
    <dbReference type="NCBI Taxonomy" id="454130"/>
    <lineage>
        <taxon>Eukaryota</taxon>
        <taxon>Fungi</taxon>
        <taxon>Dikarya</taxon>
        <taxon>Ascomycota</taxon>
        <taxon>Pezizomycotina</taxon>
        <taxon>Eurotiomycetes</taxon>
        <taxon>Eurotiomycetidae</taxon>
        <taxon>Eurotiales</taxon>
        <taxon>Aspergillaceae</taxon>
        <taxon>Aspergillus</taxon>
        <taxon>Aspergillus subgen. Nidulantes</taxon>
    </lineage>
</organism>
<name>A0A0U5GHK3_ASPCI</name>
<sequence length="309" mass="33707">MRWLGNIFPCWGSRKHGGRKLSAAQYGSNTNRGSGELTDFVGEMPPYLEEVKPAQGPYYVNGVKNQTLEKKPIDTDSNSLSDQSTVVSFEVQTTEKSPINLDSDSLSDQSTVVGLEIQNTEQTQIKLDSGSLSGQVTVTESIDISKPDHHEDLQFCGSTNALPVEPSGKLMATFLWTKDVCPDSLELVDVIPGSDKKSGLVEGIFRYKSSLVPIFIPSRYAEQRQCQPRHCGTSQVDAPMEESPTDHKLGNESPLPCSTGFLALPPTPPTTPTPREASNTAQSDNFINCTNWGAFAAWAQAPSPYQESY</sequence>